<feature type="transmembrane region" description="Helical" evidence="8">
    <location>
        <begin position="6"/>
        <end position="31"/>
    </location>
</feature>
<sequence>MSIDVLLPFVAIAAVAGYFQTVTGFGLGMIVMGATSGLSITSVASVAAVVSLMTLANSAVALPGKLKLLDLRATAATIAGIIPSIIVGVLLLDYLSHSAASVLRIALGLVVCYGGLSLVLRPRPRETLSSRGSFFISGMFSGLFGGLFGIAGPPVIYQCYRQPMSLMAIRNMLILLFAATSGMRTLFIGVRGQLDAEILILSAWAIPVVALATYLGRRCPPPLSALAMRRVAFVTLMLIGGGLIASEVL</sequence>
<keyword evidence="10" id="KW-1185">Reference proteome</keyword>
<feature type="transmembrane region" description="Helical" evidence="8">
    <location>
        <begin position="132"/>
        <end position="151"/>
    </location>
</feature>
<keyword evidence="3" id="KW-0813">Transport</keyword>
<dbReference type="PANTHER" id="PTHR30269:SF37">
    <property type="entry name" value="MEMBRANE TRANSPORTER PROTEIN"/>
    <property type="match status" value="1"/>
</dbReference>
<dbReference type="GO" id="GO:0005886">
    <property type="term" value="C:plasma membrane"/>
    <property type="evidence" value="ECO:0007669"/>
    <property type="project" value="UniProtKB-SubCell"/>
</dbReference>
<evidence type="ECO:0000256" key="3">
    <source>
        <dbReference type="ARBA" id="ARBA00022448"/>
    </source>
</evidence>
<reference evidence="9 10" key="1">
    <citation type="submission" date="2019-12" db="EMBL/GenBank/DDBJ databases">
        <title>Draft genome sequencing of Halomonas alimentaria DSM 15356.</title>
        <authorList>
            <person name="Pandiyan K."/>
            <person name="Kushwaha P."/>
            <person name="Gowdham M."/>
            <person name="Chakdar H."/>
            <person name="Singh A."/>
            <person name="Kumar M."/>
            <person name="Saxena A.K."/>
        </authorList>
    </citation>
    <scope>NUCLEOTIDE SEQUENCE [LARGE SCALE GENOMIC DNA]</scope>
    <source>
        <strain evidence="9 10">DSM 15356</strain>
    </source>
</reference>
<feature type="transmembrane region" description="Helical" evidence="8">
    <location>
        <begin position="172"/>
        <end position="190"/>
    </location>
</feature>
<comment type="subcellular location">
    <subcellularLocation>
        <location evidence="1 8">Cell membrane</location>
        <topology evidence="1 8">Multi-pass membrane protein</topology>
    </subcellularLocation>
</comment>
<organism evidence="9 10">
    <name type="scientific">Halomonas alimentaria</name>
    <dbReference type="NCBI Taxonomy" id="147248"/>
    <lineage>
        <taxon>Bacteria</taxon>
        <taxon>Pseudomonadati</taxon>
        <taxon>Pseudomonadota</taxon>
        <taxon>Gammaproteobacteria</taxon>
        <taxon>Oceanospirillales</taxon>
        <taxon>Halomonadaceae</taxon>
        <taxon>Halomonas</taxon>
    </lineage>
</organism>
<dbReference type="PANTHER" id="PTHR30269">
    <property type="entry name" value="TRANSMEMBRANE PROTEIN YFCA"/>
    <property type="match status" value="1"/>
</dbReference>
<dbReference type="RefSeq" id="WP_161433179.1">
    <property type="nucleotide sequence ID" value="NZ_WUTT01000016.1"/>
</dbReference>
<keyword evidence="4 8" id="KW-1003">Cell membrane</keyword>
<feature type="transmembrane region" description="Helical" evidence="8">
    <location>
        <begin position="196"/>
        <end position="215"/>
    </location>
</feature>
<keyword evidence="6 8" id="KW-1133">Transmembrane helix</keyword>
<dbReference type="InterPro" id="IPR052017">
    <property type="entry name" value="TSUP"/>
</dbReference>
<name>A0A7X5AS53_9GAMM</name>
<evidence type="ECO:0000256" key="2">
    <source>
        <dbReference type="ARBA" id="ARBA00009142"/>
    </source>
</evidence>
<dbReference type="Proteomes" id="UP000487929">
    <property type="component" value="Unassembled WGS sequence"/>
</dbReference>
<dbReference type="OrthoDB" id="7029178at2"/>
<feature type="transmembrane region" description="Helical" evidence="8">
    <location>
        <begin position="227"/>
        <end position="246"/>
    </location>
</feature>
<proteinExistence type="inferred from homology"/>
<keyword evidence="7 8" id="KW-0472">Membrane</keyword>
<evidence type="ECO:0000256" key="4">
    <source>
        <dbReference type="ARBA" id="ARBA00022475"/>
    </source>
</evidence>
<evidence type="ECO:0000256" key="1">
    <source>
        <dbReference type="ARBA" id="ARBA00004651"/>
    </source>
</evidence>
<evidence type="ECO:0000256" key="6">
    <source>
        <dbReference type="ARBA" id="ARBA00022989"/>
    </source>
</evidence>
<evidence type="ECO:0000256" key="5">
    <source>
        <dbReference type="ARBA" id="ARBA00022692"/>
    </source>
</evidence>
<comment type="caution">
    <text evidence="9">The sequence shown here is derived from an EMBL/GenBank/DDBJ whole genome shotgun (WGS) entry which is preliminary data.</text>
</comment>
<evidence type="ECO:0000313" key="9">
    <source>
        <dbReference type="EMBL" id="NAW35811.1"/>
    </source>
</evidence>
<comment type="similarity">
    <text evidence="2 8">Belongs to the 4-toluene sulfonate uptake permease (TSUP) (TC 2.A.102) family.</text>
</comment>
<gene>
    <name evidence="9" type="ORF">GRB96_15500</name>
</gene>
<feature type="transmembrane region" description="Helical" evidence="8">
    <location>
        <begin position="102"/>
        <end position="120"/>
    </location>
</feature>
<keyword evidence="5 8" id="KW-0812">Transmembrane</keyword>
<evidence type="ECO:0000256" key="8">
    <source>
        <dbReference type="RuleBase" id="RU363041"/>
    </source>
</evidence>
<dbReference type="InterPro" id="IPR002781">
    <property type="entry name" value="TM_pro_TauE-like"/>
</dbReference>
<evidence type="ECO:0000256" key="7">
    <source>
        <dbReference type="ARBA" id="ARBA00023136"/>
    </source>
</evidence>
<dbReference type="EMBL" id="WUTT01000016">
    <property type="protein sequence ID" value="NAW35811.1"/>
    <property type="molecule type" value="Genomic_DNA"/>
</dbReference>
<accession>A0A7X5AS53</accession>
<feature type="transmembrane region" description="Helical" evidence="8">
    <location>
        <begin position="74"/>
        <end position="95"/>
    </location>
</feature>
<evidence type="ECO:0000313" key="10">
    <source>
        <dbReference type="Proteomes" id="UP000487929"/>
    </source>
</evidence>
<dbReference type="Pfam" id="PF01925">
    <property type="entry name" value="TauE"/>
    <property type="match status" value="1"/>
</dbReference>
<dbReference type="AlphaFoldDB" id="A0A7X5AS53"/>
<protein>
    <recommendedName>
        <fullName evidence="8">Probable membrane transporter protein</fullName>
    </recommendedName>
</protein>
<feature type="transmembrane region" description="Helical" evidence="8">
    <location>
        <begin position="43"/>
        <end position="62"/>
    </location>
</feature>